<comment type="cofactor">
    <cofactor evidence="1">
        <name>Mn(2+)</name>
        <dbReference type="ChEBI" id="CHEBI:29035"/>
    </cofactor>
</comment>
<name>A0A5B7BXY9_DAVIN</name>
<sequence length="661" mass="71351">MADPYCTFFDSRSFTNFSLFVPSPPPPKTFSTLPIPPSHHPRRGRRKTLLSLHLTMLSKPILLTPSSSDFDIVSTTEFSDGSVLFRFGDASEVARNVELEEPNIAEGGLVSEDREEFKVVKVLDGDREREVTSGGSIELADIVNIKVGVCGKDSSVVERESNVTDCKCESNETLLKDTQDIELPVSEFVHSALDIKLSDSSSSGSVLGLEKSAHTEEGSIENIGDEISSSISVPELENSFDVETSSAFEEVIEEKSEDETVPYSSSCEPDSVLEVPNSYALPESRKENVNIEVMQLSVNAKDHGVEAGMEYVTDKDSDEGDVIEAMPMSSPLEAEPILDEETSHDTLEESVEADRIESSVMLIDSSPNSILGVERTDGDARSSDLVEVSNHGEVDLKFAEDAVDREEILTAGFFLSSGAALLPHPSKALTGGEDAYFVACQNWLGVADGVGQWSLEGINPGVYAQELMENCEKIVLDCNNVPITNPVEVLNRSAVEAQSPGSSTVLVAYFDGQALHVANIGDSGFIIIRNGAVYKRSSPMLHEFNFPLQIERGDDPSEFVEGYRIDLDEGDIIVTATDGLFDNLYEQEIAAVVSKSLQANSKLEELAEVLAMRAQEVGGSASARSPFADAAQAAGYVGYTGGKLDDVTVVVSLVQKDPALT</sequence>
<dbReference type="EC" id="3.1.3.16" evidence="1"/>
<dbReference type="SMART" id="SM00332">
    <property type="entry name" value="PP2Cc"/>
    <property type="match status" value="1"/>
</dbReference>
<accession>A0A5B7BXY9</accession>
<dbReference type="SUPFAM" id="SSF81606">
    <property type="entry name" value="PP2C-like"/>
    <property type="match status" value="1"/>
</dbReference>
<dbReference type="Pfam" id="PF13672">
    <property type="entry name" value="PP2C_2"/>
    <property type="match status" value="1"/>
</dbReference>
<keyword evidence="1" id="KW-0460">Magnesium</keyword>
<evidence type="ECO:0000259" key="2">
    <source>
        <dbReference type="PROSITE" id="PS51746"/>
    </source>
</evidence>
<dbReference type="GO" id="GO:0046872">
    <property type="term" value="F:metal ion binding"/>
    <property type="evidence" value="ECO:0007669"/>
    <property type="project" value="UniProtKB-UniRule"/>
</dbReference>
<dbReference type="GO" id="GO:0004722">
    <property type="term" value="F:protein serine/threonine phosphatase activity"/>
    <property type="evidence" value="ECO:0007669"/>
    <property type="project" value="UniProtKB-EC"/>
</dbReference>
<comment type="similarity">
    <text evidence="1">Belongs to the PP2C family.</text>
</comment>
<keyword evidence="1" id="KW-0464">Manganese</keyword>
<keyword evidence="1" id="KW-0479">Metal-binding</keyword>
<organism evidence="3">
    <name type="scientific">Davidia involucrata</name>
    <name type="common">Dove tree</name>
    <dbReference type="NCBI Taxonomy" id="16924"/>
    <lineage>
        <taxon>Eukaryota</taxon>
        <taxon>Viridiplantae</taxon>
        <taxon>Streptophyta</taxon>
        <taxon>Embryophyta</taxon>
        <taxon>Tracheophyta</taxon>
        <taxon>Spermatophyta</taxon>
        <taxon>Magnoliopsida</taxon>
        <taxon>eudicotyledons</taxon>
        <taxon>Gunneridae</taxon>
        <taxon>Pentapetalae</taxon>
        <taxon>asterids</taxon>
        <taxon>Cornales</taxon>
        <taxon>Nyssaceae</taxon>
        <taxon>Davidia</taxon>
    </lineage>
</organism>
<dbReference type="AlphaFoldDB" id="A0A5B7BXY9"/>
<dbReference type="SMART" id="SM00331">
    <property type="entry name" value="PP2C_SIG"/>
    <property type="match status" value="1"/>
</dbReference>
<dbReference type="CDD" id="cd00143">
    <property type="entry name" value="PP2Cc"/>
    <property type="match status" value="1"/>
</dbReference>
<comment type="cofactor">
    <cofactor evidence="1">
        <name>Mg(2+)</name>
        <dbReference type="ChEBI" id="CHEBI:18420"/>
    </cofactor>
</comment>
<gene>
    <name evidence="3" type="ORF">Din_042899</name>
</gene>
<evidence type="ECO:0000313" key="3">
    <source>
        <dbReference type="EMBL" id="MPA73458.1"/>
    </source>
</evidence>
<dbReference type="PANTHER" id="PTHR12320:SF1">
    <property type="entry name" value="PROTEIN PHOSPHATASE PTC7 HOMOLOG"/>
    <property type="match status" value="1"/>
</dbReference>
<dbReference type="GO" id="GO:0009507">
    <property type="term" value="C:chloroplast"/>
    <property type="evidence" value="ECO:0007669"/>
    <property type="project" value="TreeGrafter"/>
</dbReference>
<dbReference type="InterPro" id="IPR001932">
    <property type="entry name" value="PPM-type_phosphatase-like_dom"/>
</dbReference>
<dbReference type="InterPro" id="IPR036457">
    <property type="entry name" value="PPM-type-like_dom_sf"/>
</dbReference>
<comment type="catalytic activity">
    <reaction evidence="1">
        <text>O-phospho-L-threonyl-[protein] + H2O = L-threonyl-[protein] + phosphate</text>
        <dbReference type="Rhea" id="RHEA:47004"/>
        <dbReference type="Rhea" id="RHEA-COMP:11060"/>
        <dbReference type="Rhea" id="RHEA-COMP:11605"/>
        <dbReference type="ChEBI" id="CHEBI:15377"/>
        <dbReference type="ChEBI" id="CHEBI:30013"/>
        <dbReference type="ChEBI" id="CHEBI:43474"/>
        <dbReference type="ChEBI" id="CHEBI:61977"/>
        <dbReference type="EC" id="3.1.3.16"/>
    </reaction>
</comment>
<keyword evidence="1" id="KW-0378">Hydrolase</keyword>
<feature type="domain" description="PPM-type phosphatase" evidence="2">
    <location>
        <begin position="416"/>
        <end position="654"/>
    </location>
</feature>
<dbReference type="EMBL" id="GHES01042899">
    <property type="protein sequence ID" value="MPA73458.1"/>
    <property type="molecule type" value="Transcribed_RNA"/>
</dbReference>
<protein>
    <recommendedName>
        <fullName evidence="1">Protein phosphatase</fullName>
        <ecNumber evidence="1">3.1.3.16</ecNumber>
    </recommendedName>
</protein>
<proteinExistence type="inferred from homology"/>
<comment type="catalytic activity">
    <reaction evidence="1">
        <text>O-phospho-L-seryl-[protein] + H2O = L-seryl-[protein] + phosphate</text>
        <dbReference type="Rhea" id="RHEA:20629"/>
        <dbReference type="Rhea" id="RHEA-COMP:9863"/>
        <dbReference type="Rhea" id="RHEA-COMP:11604"/>
        <dbReference type="ChEBI" id="CHEBI:15377"/>
        <dbReference type="ChEBI" id="CHEBI:29999"/>
        <dbReference type="ChEBI" id="CHEBI:43474"/>
        <dbReference type="ChEBI" id="CHEBI:83421"/>
        <dbReference type="EC" id="3.1.3.16"/>
    </reaction>
</comment>
<dbReference type="InterPro" id="IPR039123">
    <property type="entry name" value="PPTC7"/>
</dbReference>
<dbReference type="PROSITE" id="PS51746">
    <property type="entry name" value="PPM_2"/>
    <property type="match status" value="1"/>
</dbReference>
<dbReference type="PANTHER" id="PTHR12320">
    <property type="entry name" value="PROTEIN PHOSPHATASE 2C"/>
    <property type="match status" value="1"/>
</dbReference>
<dbReference type="Gene3D" id="3.60.40.10">
    <property type="entry name" value="PPM-type phosphatase domain"/>
    <property type="match status" value="2"/>
</dbReference>
<reference evidence="3" key="1">
    <citation type="submission" date="2019-08" db="EMBL/GenBank/DDBJ databases">
        <title>Reference gene set and small RNA set construction with multiple tissues from Davidia involucrata Baill.</title>
        <authorList>
            <person name="Yang H."/>
            <person name="Zhou C."/>
            <person name="Li G."/>
            <person name="Wang J."/>
            <person name="Gao P."/>
            <person name="Wang M."/>
            <person name="Wang R."/>
            <person name="Zhao Y."/>
        </authorList>
    </citation>
    <scope>NUCLEOTIDE SEQUENCE</scope>
    <source>
        <tissue evidence="3">Mixed with DoveR01_LX</tissue>
    </source>
</reference>
<keyword evidence="1" id="KW-0904">Protein phosphatase</keyword>
<evidence type="ECO:0000256" key="1">
    <source>
        <dbReference type="RuleBase" id="RU366020"/>
    </source>
</evidence>